<accession>A0A8J4UC31</accession>
<dbReference type="EMBL" id="QNUK01000350">
    <property type="protein sequence ID" value="KAF5894912.1"/>
    <property type="molecule type" value="Genomic_DNA"/>
</dbReference>
<reference evidence="1" key="1">
    <citation type="submission" date="2020-07" db="EMBL/GenBank/DDBJ databases">
        <title>Clarias magur genome sequencing, assembly and annotation.</title>
        <authorList>
            <person name="Kushwaha B."/>
            <person name="Kumar R."/>
            <person name="Das P."/>
            <person name="Joshi C.G."/>
            <person name="Kumar D."/>
            <person name="Nagpure N.S."/>
            <person name="Pandey M."/>
            <person name="Agarwal S."/>
            <person name="Srivastava S."/>
            <person name="Singh M."/>
            <person name="Sahoo L."/>
            <person name="Jayasankar P."/>
            <person name="Meher P.K."/>
            <person name="Koringa P.G."/>
            <person name="Iquebal M.A."/>
            <person name="Das S.P."/>
            <person name="Bit A."/>
            <person name="Patnaik S."/>
            <person name="Patel N."/>
            <person name="Shah T.M."/>
            <person name="Hinsu A."/>
            <person name="Jena J.K."/>
        </authorList>
    </citation>
    <scope>NUCLEOTIDE SEQUENCE</scope>
    <source>
        <strain evidence="1">CIFAMagur01</strain>
        <tissue evidence="1">Testis</tissue>
    </source>
</reference>
<evidence type="ECO:0000313" key="2">
    <source>
        <dbReference type="Proteomes" id="UP000727407"/>
    </source>
</evidence>
<name>A0A8J4UC31_CLAMG</name>
<dbReference type="Proteomes" id="UP000727407">
    <property type="component" value="Unassembled WGS sequence"/>
</dbReference>
<protein>
    <submittedName>
        <fullName evidence="1">Uncharacterized protein</fullName>
    </submittedName>
</protein>
<proteinExistence type="predicted"/>
<comment type="caution">
    <text evidence="1">The sequence shown here is derived from an EMBL/GenBank/DDBJ whole genome shotgun (WGS) entry which is preliminary data.</text>
</comment>
<gene>
    <name evidence="1" type="ORF">DAT39_015377</name>
</gene>
<organism evidence="1 2">
    <name type="scientific">Clarias magur</name>
    <name type="common">Asian catfish</name>
    <name type="synonym">Macropteronotus magur</name>
    <dbReference type="NCBI Taxonomy" id="1594786"/>
    <lineage>
        <taxon>Eukaryota</taxon>
        <taxon>Metazoa</taxon>
        <taxon>Chordata</taxon>
        <taxon>Craniata</taxon>
        <taxon>Vertebrata</taxon>
        <taxon>Euteleostomi</taxon>
        <taxon>Actinopterygii</taxon>
        <taxon>Neopterygii</taxon>
        <taxon>Teleostei</taxon>
        <taxon>Ostariophysi</taxon>
        <taxon>Siluriformes</taxon>
        <taxon>Clariidae</taxon>
        <taxon>Clarias</taxon>
    </lineage>
</organism>
<evidence type="ECO:0000313" key="1">
    <source>
        <dbReference type="EMBL" id="KAF5894912.1"/>
    </source>
</evidence>
<sequence>MSASLLRNTVAFLSTRYSRDSSSHHHWHEGHNEDKEAAVDFQSSDGHGEMCRIQL</sequence>
<keyword evidence="2" id="KW-1185">Reference proteome</keyword>
<dbReference type="AlphaFoldDB" id="A0A8J4UC31"/>